<evidence type="ECO:0000256" key="1">
    <source>
        <dbReference type="ARBA" id="ARBA00004370"/>
    </source>
</evidence>
<dbReference type="Pfam" id="PF00028">
    <property type="entry name" value="Cadherin"/>
    <property type="match status" value="3"/>
</dbReference>
<dbReference type="InterPro" id="IPR015919">
    <property type="entry name" value="Cadherin-like_sf"/>
</dbReference>
<accession>A0ABN9GBX2</accession>
<sequence>MRRTPAGGGVLLLLLVIFDFGHSLHVELAKRSIKLHDERKPLSRYKREWIIPPVSIREEQDNSYKNPIARIQSDVKMDVRKRIRYSIVGRGVTEPPLGLFIIDERTGDLNVTGIVDREDIDMFFLKGYAKDETGKDVEPPIELRVSVEDINDNSPVFISDVFVCSVEEMSETSTLIMVLNATDADKPNTLNTKLAYKILSQVPGDKLLFMLTKDGEVRTTSTKIDREQQTSYSLEVEVKDRDGDPNGGLSGTAKVKIKVIDVNDNIPTLEKEEYSGEVEENVEGVEILRMKAFDQDEEFTDNWFANFTIISGNEGGHFKIITDEETNEGVLMLVKEADYEMMQNAQLSVVVSNRAEYHSSIMHLISG</sequence>
<comment type="subcellular location">
    <subcellularLocation>
        <location evidence="1">Membrane</location>
    </subcellularLocation>
</comment>
<feature type="non-terminal residue" evidence="11">
    <location>
        <position position="367"/>
    </location>
</feature>
<dbReference type="InterPro" id="IPR020894">
    <property type="entry name" value="Cadherin_CS"/>
</dbReference>
<keyword evidence="7" id="KW-0472">Membrane</keyword>
<dbReference type="InterPro" id="IPR002126">
    <property type="entry name" value="Cadherin-like_dom"/>
</dbReference>
<dbReference type="PRINTS" id="PR00205">
    <property type="entry name" value="CADHERIN"/>
</dbReference>
<evidence type="ECO:0000256" key="9">
    <source>
        <dbReference type="SAM" id="SignalP"/>
    </source>
</evidence>
<name>A0ABN9GBX2_9NEOB</name>
<dbReference type="CDD" id="cd11304">
    <property type="entry name" value="Cadherin_repeat"/>
    <property type="match status" value="3"/>
</dbReference>
<reference evidence="11" key="1">
    <citation type="submission" date="2023-05" db="EMBL/GenBank/DDBJ databases">
        <authorList>
            <person name="Stuckert A."/>
        </authorList>
    </citation>
    <scope>NUCLEOTIDE SEQUENCE</scope>
</reference>
<dbReference type="EMBL" id="CATNWA010018057">
    <property type="protein sequence ID" value="CAI9604998.1"/>
    <property type="molecule type" value="Genomic_DNA"/>
</dbReference>
<keyword evidence="4 8" id="KW-0106">Calcium</keyword>
<evidence type="ECO:0000259" key="10">
    <source>
        <dbReference type="PROSITE" id="PS50268"/>
    </source>
</evidence>
<evidence type="ECO:0000256" key="8">
    <source>
        <dbReference type="PROSITE-ProRule" id="PRU00043"/>
    </source>
</evidence>
<dbReference type="InterPro" id="IPR050971">
    <property type="entry name" value="Cadherin-domain_protein"/>
</dbReference>
<gene>
    <name evidence="11" type="ORF">SPARVUS_LOCUS13537770</name>
</gene>
<evidence type="ECO:0000313" key="12">
    <source>
        <dbReference type="Proteomes" id="UP001162483"/>
    </source>
</evidence>
<organism evidence="11 12">
    <name type="scientific">Staurois parvus</name>
    <dbReference type="NCBI Taxonomy" id="386267"/>
    <lineage>
        <taxon>Eukaryota</taxon>
        <taxon>Metazoa</taxon>
        <taxon>Chordata</taxon>
        <taxon>Craniata</taxon>
        <taxon>Vertebrata</taxon>
        <taxon>Euteleostomi</taxon>
        <taxon>Amphibia</taxon>
        <taxon>Batrachia</taxon>
        <taxon>Anura</taxon>
        <taxon>Neobatrachia</taxon>
        <taxon>Ranoidea</taxon>
        <taxon>Ranidae</taxon>
        <taxon>Staurois</taxon>
    </lineage>
</organism>
<feature type="domain" description="Cadherin" evidence="10">
    <location>
        <begin position="68"/>
        <end position="157"/>
    </location>
</feature>
<comment type="caution">
    <text evidence="11">The sequence shown here is derived from an EMBL/GenBank/DDBJ whole genome shotgun (WGS) entry which is preliminary data.</text>
</comment>
<keyword evidence="2" id="KW-0812">Transmembrane</keyword>
<dbReference type="SMART" id="SM00112">
    <property type="entry name" value="CA"/>
    <property type="match status" value="2"/>
</dbReference>
<keyword evidence="3" id="KW-0677">Repeat</keyword>
<feature type="domain" description="Cadherin" evidence="10">
    <location>
        <begin position="270"/>
        <end position="355"/>
    </location>
</feature>
<keyword evidence="6" id="KW-1133">Transmembrane helix</keyword>
<protein>
    <recommendedName>
        <fullName evidence="10">Cadherin domain-containing protein</fullName>
    </recommendedName>
</protein>
<dbReference type="PANTHER" id="PTHR24025:SF1">
    <property type="entry name" value="DESMOGLEIN-2"/>
    <property type="match status" value="1"/>
</dbReference>
<feature type="signal peptide" evidence="9">
    <location>
        <begin position="1"/>
        <end position="23"/>
    </location>
</feature>
<evidence type="ECO:0000256" key="3">
    <source>
        <dbReference type="ARBA" id="ARBA00022737"/>
    </source>
</evidence>
<evidence type="ECO:0000256" key="7">
    <source>
        <dbReference type="ARBA" id="ARBA00023136"/>
    </source>
</evidence>
<evidence type="ECO:0000313" key="11">
    <source>
        <dbReference type="EMBL" id="CAI9604998.1"/>
    </source>
</evidence>
<feature type="domain" description="Cadherin" evidence="10">
    <location>
        <begin position="158"/>
        <end position="269"/>
    </location>
</feature>
<dbReference type="Proteomes" id="UP001162483">
    <property type="component" value="Unassembled WGS sequence"/>
</dbReference>
<evidence type="ECO:0000256" key="2">
    <source>
        <dbReference type="ARBA" id="ARBA00022692"/>
    </source>
</evidence>
<evidence type="ECO:0000256" key="5">
    <source>
        <dbReference type="ARBA" id="ARBA00022889"/>
    </source>
</evidence>
<evidence type="ECO:0000256" key="4">
    <source>
        <dbReference type="ARBA" id="ARBA00022837"/>
    </source>
</evidence>
<evidence type="ECO:0000256" key="6">
    <source>
        <dbReference type="ARBA" id="ARBA00022989"/>
    </source>
</evidence>
<keyword evidence="12" id="KW-1185">Reference proteome</keyword>
<keyword evidence="9" id="KW-0732">Signal</keyword>
<proteinExistence type="predicted"/>
<dbReference type="PROSITE" id="PS00232">
    <property type="entry name" value="CADHERIN_1"/>
    <property type="match status" value="1"/>
</dbReference>
<dbReference type="PROSITE" id="PS50268">
    <property type="entry name" value="CADHERIN_2"/>
    <property type="match status" value="3"/>
</dbReference>
<feature type="chain" id="PRO_5047160216" description="Cadherin domain-containing protein" evidence="9">
    <location>
        <begin position="24"/>
        <end position="367"/>
    </location>
</feature>
<keyword evidence="5" id="KW-0130">Cell adhesion</keyword>
<dbReference type="Gene3D" id="2.60.40.60">
    <property type="entry name" value="Cadherins"/>
    <property type="match status" value="3"/>
</dbReference>
<dbReference type="SUPFAM" id="SSF49313">
    <property type="entry name" value="Cadherin-like"/>
    <property type="match status" value="3"/>
</dbReference>
<dbReference type="PANTHER" id="PTHR24025">
    <property type="entry name" value="DESMOGLEIN FAMILY MEMBER"/>
    <property type="match status" value="1"/>
</dbReference>